<feature type="signal peptide" evidence="3">
    <location>
        <begin position="1"/>
        <end position="17"/>
    </location>
</feature>
<sequence length="198" mass="21314">MRSSVFALAALAAPAFADLSLTHPTSNDKVKAGEEYTVEWIETGDNKTLPEIGESTVFLYAGKDSESMIPLTQLGEVNAPDMKFNTTIDPELGQDGKYYSLRIVSNGLKSDKEEEKKYDLPYIAYSDIFEITDMTGTFNETLQDATDAKPTSTSSESTEPTGDANSNSDSDDDDSSAARNTAFAAMGATILGASIYLL</sequence>
<feature type="domain" description="Yeast cell wall synthesis Kre9/Knh1-like N-terminal" evidence="4">
    <location>
        <begin position="24"/>
        <end position="107"/>
    </location>
</feature>
<evidence type="ECO:0000256" key="2">
    <source>
        <dbReference type="SAM" id="MobiDB-lite"/>
    </source>
</evidence>
<dbReference type="AlphaFoldDB" id="A0A4T0MGM0"/>
<evidence type="ECO:0000313" key="10">
    <source>
        <dbReference type="EMBL" id="TIC71847.1"/>
    </source>
</evidence>
<feature type="compositionally biased region" description="Low complexity" evidence="2">
    <location>
        <begin position="150"/>
        <end position="168"/>
    </location>
</feature>
<dbReference type="EMBL" id="SPRV01000001">
    <property type="protein sequence ID" value="TIC71847.1"/>
    <property type="molecule type" value="Genomic_DNA"/>
</dbReference>
<evidence type="ECO:0000256" key="1">
    <source>
        <dbReference type="ARBA" id="ARBA00022729"/>
    </source>
</evidence>
<dbReference type="InterPro" id="IPR045328">
    <property type="entry name" value="Kre9/Knh1"/>
</dbReference>
<evidence type="ECO:0000313" key="14">
    <source>
        <dbReference type="Proteomes" id="UP000309601"/>
    </source>
</evidence>
<dbReference type="Proteomes" id="UP000310685">
    <property type="component" value="Unassembled WGS sequence"/>
</dbReference>
<dbReference type="EMBL" id="SPRX01000006">
    <property type="protein sequence ID" value="TIC68689.1"/>
    <property type="molecule type" value="Genomic_DNA"/>
</dbReference>
<dbReference type="Proteomes" id="UP000305362">
    <property type="component" value="Unassembled WGS sequence"/>
</dbReference>
<dbReference type="Proteomes" id="UP000309601">
    <property type="component" value="Unassembled WGS sequence"/>
</dbReference>
<reference evidence="11 12" key="1">
    <citation type="submission" date="2019-03" db="EMBL/GenBank/DDBJ databases">
        <title>Sequencing 25 genomes of Wallemia mellicola.</title>
        <authorList>
            <person name="Gostincar C."/>
        </authorList>
    </citation>
    <scope>NUCLEOTIDE SEQUENCE [LARGE SCALE GENOMIC DNA]</scope>
    <source>
        <strain evidence="6 13">EXF-1262</strain>
        <strain evidence="9 14">EXF-1274</strain>
        <strain evidence="10 11">EXF-1277</strain>
        <strain evidence="5 15">EXF-6152</strain>
        <strain evidence="8 16">EXF-757</strain>
        <strain evidence="7 12">EXF-8738</strain>
    </source>
</reference>
<dbReference type="Proteomes" id="UP000310708">
    <property type="component" value="Unassembled WGS sequence"/>
</dbReference>
<evidence type="ECO:0000313" key="5">
    <source>
        <dbReference type="EMBL" id="TIB82393.1"/>
    </source>
</evidence>
<dbReference type="EMBL" id="SPRO01000010">
    <property type="protein sequence ID" value="TIC31865.1"/>
    <property type="molecule type" value="Genomic_DNA"/>
</dbReference>
<evidence type="ECO:0000256" key="3">
    <source>
        <dbReference type="SAM" id="SignalP"/>
    </source>
</evidence>
<proteinExistence type="predicted"/>
<dbReference type="EMBL" id="SPRH01000007">
    <property type="protein sequence ID" value="TIC03288.1"/>
    <property type="molecule type" value="Genomic_DNA"/>
</dbReference>
<evidence type="ECO:0000313" key="6">
    <source>
        <dbReference type="EMBL" id="TIC03288.1"/>
    </source>
</evidence>
<accession>A0A4T0MGM0</accession>
<feature type="region of interest" description="Disordered" evidence="2">
    <location>
        <begin position="144"/>
        <end position="177"/>
    </location>
</feature>
<dbReference type="OMA" id="WQDTTDS"/>
<evidence type="ECO:0000313" key="7">
    <source>
        <dbReference type="EMBL" id="TIC31865.1"/>
    </source>
</evidence>
<evidence type="ECO:0000313" key="15">
    <source>
        <dbReference type="Proteomes" id="UP000310685"/>
    </source>
</evidence>
<evidence type="ECO:0000313" key="8">
    <source>
        <dbReference type="EMBL" id="TIC68689.1"/>
    </source>
</evidence>
<feature type="chain" id="PRO_5044609201" description="Yeast cell wall synthesis Kre9/Knh1-like N-terminal domain-containing protein" evidence="3">
    <location>
        <begin position="18"/>
        <end position="198"/>
    </location>
</feature>
<evidence type="ECO:0000259" key="4">
    <source>
        <dbReference type="Pfam" id="PF10342"/>
    </source>
</evidence>
<organism evidence="5 15">
    <name type="scientific">Wallemia mellicola</name>
    <dbReference type="NCBI Taxonomy" id="1708541"/>
    <lineage>
        <taxon>Eukaryota</taxon>
        <taxon>Fungi</taxon>
        <taxon>Dikarya</taxon>
        <taxon>Basidiomycota</taxon>
        <taxon>Wallemiomycotina</taxon>
        <taxon>Wallemiomycetes</taxon>
        <taxon>Wallemiales</taxon>
        <taxon>Wallemiaceae</taxon>
        <taxon>Wallemia</taxon>
    </lineage>
</organism>
<dbReference type="EMBL" id="SPRC01000002">
    <property type="protein sequence ID" value="TIB82393.1"/>
    <property type="molecule type" value="Genomic_DNA"/>
</dbReference>
<dbReference type="PANTHER" id="PTHR28154">
    <property type="entry name" value="CELL WALL SYNTHESIS PROTEIN KNH1-RELATED"/>
    <property type="match status" value="1"/>
</dbReference>
<dbReference type="OrthoDB" id="2432613at2759"/>
<name>A0A4T0MGM0_9BASI</name>
<dbReference type="EMBL" id="SPRW01000003">
    <property type="protein sequence ID" value="TIC70503.1"/>
    <property type="molecule type" value="Genomic_DNA"/>
</dbReference>
<protein>
    <recommendedName>
        <fullName evidence="4">Yeast cell wall synthesis Kre9/Knh1-like N-terminal domain-containing protein</fullName>
    </recommendedName>
</protein>
<dbReference type="PANTHER" id="PTHR28154:SF1">
    <property type="entry name" value="CELL WALL SYNTHESIS PROTEIN KNH1-RELATED"/>
    <property type="match status" value="1"/>
</dbReference>
<comment type="caution">
    <text evidence="5">The sequence shown here is derived from an EMBL/GenBank/DDBJ whole genome shotgun (WGS) entry which is preliminary data.</text>
</comment>
<keyword evidence="1 3" id="KW-0732">Signal</keyword>
<dbReference type="Proteomes" id="UP000307169">
    <property type="component" value="Unassembled WGS sequence"/>
</dbReference>
<dbReference type="Pfam" id="PF10342">
    <property type="entry name" value="Kre9_KNH"/>
    <property type="match status" value="1"/>
</dbReference>
<dbReference type="GO" id="GO:0042546">
    <property type="term" value="P:cell wall biogenesis"/>
    <property type="evidence" value="ECO:0007669"/>
    <property type="project" value="InterPro"/>
</dbReference>
<evidence type="ECO:0000313" key="9">
    <source>
        <dbReference type="EMBL" id="TIC70503.1"/>
    </source>
</evidence>
<evidence type="ECO:0000313" key="13">
    <source>
        <dbReference type="Proteomes" id="UP000307169"/>
    </source>
</evidence>
<evidence type="ECO:0000313" key="12">
    <source>
        <dbReference type="Proteomes" id="UP000305647"/>
    </source>
</evidence>
<dbReference type="GO" id="GO:0006078">
    <property type="term" value="P:(1-&gt;6)-beta-D-glucan biosynthetic process"/>
    <property type="evidence" value="ECO:0007669"/>
    <property type="project" value="InterPro"/>
</dbReference>
<dbReference type="InterPro" id="IPR018466">
    <property type="entry name" value="Kre9/Knh1-like_N"/>
</dbReference>
<dbReference type="Proteomes" id="UP000305647">
    <property type="component" value="Unassembled WGS sequence"/>
</dbReference>
<gene>
    <name evidence="8" type="ORF">E3Q01_00794</name>
    <name evidence="9" type="ORF">E3Q02_00559</name>
    <name evidence="10" type="ORF">E3Q03_00091</name>
    <name evidence="7" type="ORF">E3Q10_01474</name>
    <name evidence="6" type="ORF">E3Q17_00994</name>
    <name evidence="5" type="ORF">E3Q22_00205</name>
</gene>
<evidence type="ECO:0000313" key="11">
    <source>
        <dbReference type="Proteomes" id="UP000305362"/>
    </source>
</evidence>
<evidence type="ECO:0000313" key="16">
    <source>
        <dbReference type="Proteomes" id="UP000310708"/>
    </source>
</evidence>